<dbReference type="InterPro" id="IPR026030">
    <property type="entry name" value="Pur-cyt_permease_Fcy2/21/22"/>
</dbReference>
<evidence type="ECO:0000313" key="4">
    <source>
        <dbReference type="EMBL" id="KIJ40828.1"/>
    </source>
</evidence>
<reference evidence="4 5" key="1">
    <citation type="submission" date="2014-06" db="EMBL/GenBank/DDBJ databases">
        <title>Evolutionary Origins and Diversification of the Mycorrhizal Mutualists.</title>
        <authorList>
            <consortium name="DOE Joint Genome Institute"/>
            <consortium name="Mycorrhizal Genomics Consortium"/>
            <person name="Kohler A."/>
            <person name="Kuo A."/>
            <person name="Nagy L.G."/>
            <person name="Floudas D."/>
            <person name="Copeland A."/>
            <person name="Barry K.W."/>
            <person name="Cichocki N."/>
            <person name="Veneault-Fourrey C."/>
            <person name="LaButti K."/>
            <person name="Lindquist E.A."/>
            <person name="Lipzen A."/>
            <person name="Lundell T."/>
            <person name="Morin E."/>
            <person name="Murat C."/>
            <person name="Riley R."/>
            <person name="Ohm R."/>
            <person name="Sun H."/>
            <person name="Tunlid A."/>
            <person name="Henrissat B."/>
            <person name="Grigoriev I.V."/>
            <person name="Hibbett D.S."/>
            <person name="Martin F."/>
        </authorList>
    </citation>
    <scope>NUCLEOTIDE SEQUENCE [LARGE SCALE GENOMIC DNA]</scope>
    <source>
        <strain evidence="4 5">SS14</strain>
    </source>
</reference>
<protein>
    <submittedName>
        <fullName evidence="4">Uncharacterized protein</fullName>
    </submittedName>
</protein>
<proteinExistence type="predicted"/>
<dbReference type="GO" id="GO:0022857">
    <property type="term" value="F:transmembrane transporter activity"/>
    <property type="evidence" value="ECO:0007669"/>
    <property type="project" value="InterPro"/>
</dbReference>
<dbReference type="HOGENOM" id="CLU_436905_0_0_1"/>
<dbReference type="AlphaFoldDB" id="A0A0C9UCK4"/>
<accession>A0A0C9UCK4</accession>
<evidence type="ECO:0000256" key="3">
    <source>
        <dbReference type="SAM" id="Phobius"/>
    </source>
</evidence>
<dbReference type="EMBL" id="KN837141">
    <property type="protein sequence ID" value="KIJ40828.1"/>
    <property type="molecule type" value="Genomic_DNA"/>
</dbReference>
<gene>
    <name evidence="4" type="ORF">M422DRAFT_256270</name>
</gene>
<dbReference type="Gene3D" id="1.10.4160.10">
    <property type="entry name" value="Hydantoin permease"/>
    <property type="match status" value="1"/>
</dbReference>
<feature type="transmembrane region" description="Helical" evidence="3">
    <location>
        <begin position="535"/>
        <end position="554"/>
    </location>
</feature>
<keyword evidence="5" id="KW-1185">Reference proteome</keyword>
<dbReference type="PANTHER" id="PTHR31806:SF1">
    <property type="entry name" value="PURINE-CYTOSINE PERMEASE FCY2-RELATED"/>
    <property type="match status" value="1"/>
</dbReference>
<keyword evidence="3" id="KW-1133">Transmembrane helix</keyword>
<dbReference type="GO" id="GO:0005886">
    <property type="term" value="C:plasma membrane"/>
    <property type="evidence" value="ECO:0007669"/>
    <property type="project" value="TreeGrafter"/>
</dbReference>
<dbReference type="Proteomes" id="UP000054279">
    <property type="component" value="Unassembled WGS sequence"/>
</dbReference>
<feature type="region of interest" description="Disordered" evidence="2">
    <location>
        <begin position="265"/>
        <end position="324"/>
    </location>
</feature>
<evidence type="ECO:0000256" key="1">
    <source>
        <dbReference type="ARBA" id="ARBA00022448"/>
    </source>
</evidence>
<name>A0A0C9UCK4_SPHS4</name>
<keyword evidence="1" id="KW-0813">Transport</keyword>
<evidence type="ECO:0000313" key="5">
    <source>
        <dbReference type="Proteomes" id="UP000054279"/>
    </source>
</evidence>
<keyword evidence="3" id="KW-0472">Membrane</keyword>
<evidence type="ECO:0000256" key="2">
    <source>
        <dbReference type="SAM" id="MobiDB-lite"/>
    </source>
</evidence>
<feature type="compositionally biased region" description="Basic and acidic residues" evidence="2">
    <location>
        <begin position="337"/>
        <end position="348"/>
    </location>
</feature>
<keyword evidence="3" id="KW-0812">Transmembrane</keyword>
<organism evidence="4 5">
    <name type="scientific">Sphaerobolus stellatus (strain SS14)</name>
    <dbReference type="NCBI Taxonomy" id="990650"/>
    <lineage>
        <taxon>Eukaryota</taxon>
        <taxon>Fungi</taxon>
        <taxon>Dikarya</taxon>
        <taxon>Basidiomycota</taxon>
        <taxon>Agaricomycotina</taxon>
        <taxon>Agaricomycetes</taxon>
        <taxon>Phallomycetidae</taxon>
        <taxon>Geastrales</taxon>
        <taxon>Sphaerobolaceae</taxon>
        <taxon>Sphaerobolus</taxon>
    </lineage>
</organism>
<dbReference type="OrthoDB" id="2423195at2759"/>
<dbReference type="PANTHER" id="PTHR31806">
    <property type="entry name" value="PURINE-CYTOSINE PERMEASE FCY2-RELATED"/>
    <property type="match status" value="1"/>
</dbReference>
<feature type="region of interest" description="Disordered" evidence="2">
    <location>
        <begin position="337"/>
        <end position="359"/>
    </location>
</feature>
<feature type="transmembrane region" description="Helical" evidence="3">
    <location>
        <begin position="456"/>
        <end position="475"/>
    </location>
</feature>
<sequence length="626" mass="68293">MSARTQQVQFVPATPIASAPFFPATALGAAPLFPATAIASTPYFPGASQSPVIVPCGQASARTFPAIVAGNGPFTSYPPEHGRQDEDERLLYTYASFHEEPVAALCSHNDTWNLRIAVPIPSINNPTLLALRYLIKYATTGDDGSSTIQTDTILTVKTLPEGVVTANTDIDVYKNKTGYAPRMVDHDTALCLSTTLAIKGNGGGEQWSHYVDNQHITPNVRVYDGSHLYLVFHVCEYPTAEMARSLSVEVSATWQKEEVEKKAKAEAERKAKEEAEQKAKEEAERKAREAEERQAREEERAERQEAKAARDEERIERQKAETAREEIRVAIQEAKAAREEEKRAREAAKAPPAPPAPVKDVAAAPAVADDAMQTHIAETIKKLGLEPCPAGYEYKKTAEGYVCSAGGHKISFEQLAQLKTLADPCANIEKPTASESLIIEKELGSKDILLHHYERYAWLVMIAIFIMMLSLDGKAGYNFNAQKSLKDPAGLRASDVLSYGAIMFSAPASLAPMYADYNCCLPPKASKTKGFMLTFFGVLIGMMIITIIGALLMAVPNYSDAYVAGGPGMVLSKVAVDFLPPDSTALSMQALLPPFRQVLRPFWVIITFAMYTAICVAGREHSGQLE</sequence>
<feature type="transmembrane region" description="Helical" evidence="3">
    <location>
        <begin position="599"/>
        <end position="618"/>
    </location>
</feature>